<protein>
    <recommendedName>
        <fullName evidence="5">Subtilisin inhibitor-like</fullName>
    </recommendedName>
</protein>
<evidence type="ECO:0000256" key="2">
    <source>
        <dbReference type="SAM" id="SignalP"/>
    </source>
</evidence>
<evidence type="ECO:0000313" key="3">
    <source>
        <dbReference type="EMBL" id="GAA1982990.1"/>
    </source>
</evidence>
<dbReference type="RefSeq" id="WP_344428953.1">
    <property type="nucleotide sequence ID" value="NZ_BAAANN010000038.1"/>
</dbReference>
<dbReference type="Proteomes" id="UP001501116">
    <property type="component" value="Unassembled WGS sequence"/>
</dbReference>
<name>A0ABP5DR65_9PSEU</name>
<sequence length="107" mass="10763">MRTTPIVTATAAVLAAAALTGCVPAGGHGPVPGSGAGHRAPASSPPPALETPDSADAVCDGDGTILRYSPHTPAGRRYAEKMCANVPDDERRLNDGLRERGVTSFGG</sequence>
<proteinExistence type="predicted"/>
<dbReference type="PROSITE" id="PS51257">
    <property type="entry name" value="PROKAR_LIPOPROTEIN"/>
    <property type="match status" value="1"/>
</dbReference>
<evidence type="ECO:0008006" key="5">
    <source>
        <dbReference type="Google" id="ProtNLM"/>
    </source>
</evidence>
<keyword evidence="2" id="KW-0732">Signal</keyword>
<organism evidence="3 4">
    <name type="scientific">Amycolatopsis minnesotensis</name>
    <dbReference type="NCBI Taxonomy" id="337894"/>
    <lineage>
        <taxon>Bacteria</taxon>
        <taxon>Bacillati</taxon>
        <taxon>Actinomycetota</taxon>
        <taxon>Actinomycetes</taxon>
        <taxon>Pseudonocardiales</taxon>
        <taxon>Pseudonocardiaceae</taxon>
        <taxon>Amycolatopsis</taxon>
    </lineage>
</organism>
<accession>A0ABP5DR65</accession>
<gene>
    <name evidence="3" type="ORF">GCM10009754_70040</name>
</gene>
<comment type="caution">
    <text evidence="3">The sequence shown here is derived from an EMBL/GenBank/DDBJ whole genome shotgun (WGS) entry which is preliminary data.</text>
</comment>
<feature type="region of interest" description="Disordered" evidence="1">
    <location>
        <begin position="24"/>
        <end position="64"/>
    </location>
</feature>
<evidence type="ECO:0000256" key="1">
    <source>
        <dbReference type="SAM" id="MobiDB-lite"/>
    </source>
</evidence>
<evidence type="ECO:0000313" key="4">
    <source>
        <dbReference type="Proteomes" id="UP001501116"/>
    </source>
</evidence>
<feature type="signal peptide" evidence="2">
    <location>
        <begin position="1"/>
        <end position="25"/>
    </location>
</feature>
<reference evidence="4" key="1">
    <citation type="journal article" date="2019" name="Int. J. Syst. Evol. Microbiol.">
        <title>The Global Catalogue of Microorganisms (GCM) 10K type strain sequencing project: providing services to taxonomists for standard genome sequencing and annotation.</title>
        <authorList>
            <consortium name="The Broad Institute Genomics Platform"/>
            <consortium name="The Broad Institute Genome Sequencing Center for Infectious Disease"/>
            <person name="Wu L."/>
            <person name="Ma J."/>
        </authorList>
    </citation>
    <scope>NUCLEOTIDE SEQUENCE [LARGE SCALE GENOMIC DNA]</scope>
    <source>
        <strain evidence="4">JCM 14545</strain>
    </source>
</reference>
<dbReference type="EMBL" id="BAAANN010000038">
    <property type="protein sequence ID" value="GAA1982990.1"/>
    <property type="molecule type" value="Genomic_DNA"/>
</dbReference>
<feature type="chain" id="PRO_5047321061" description="Subtilisin inhibitor-like" evidence="2">
    <location>
        <begin position="26"/>
        <end position="107"/>
    </location>
</feature>
<keyword evidence="4" id="KW-1185">Reference proteome</keyword>
<feature type="compositionally biased region" description="Gly residues" evidence="1">
    <location>
        <begin position="24"/>
        <end position="36"/>
    </location>
</feature>